<name>A0A2B7ZPS6_9EURO</name>
<dbReference type="AlphaFoldDB" id="A0A2B7ZPS6"/>
<organism evidence="1 2">
    <name type="scientific">[Emmonsia] crescens</name>
    <dbReference type="NCBI Taxonomy" id="73230"/>
    <lineage>
        <taxon>Eukaryota</taxon>
        <taxon>Fungi</taxon>
        <taxon>Dikarya</taxon>
        <taxon>Ascomycota</taxon>
        <taxon>Pezizomycotina</taxon>
        <taxon>Eurotiomycetes</taxon>
        <taxon>Eurotiomycetidae</taxon>
        <taxon>Onygenales</taxon>
        <taxon>Ajellomycetaceae</taxon>
        <taxon>Emergomyces</taxon>
    </lineage>
</organism>
<dbReference type="EMBL" id="PDND01000013">
    <property type="protein sequence ID" value="PGH36006.1"/>
    <property type="molecule type" value="Genomic_DNA"/>
</dbReference>
<protein>
    <submittedName>
        <fullName evidence="1">Uncharacterized protein</fullName>
    </submittedName>
</protein>
<sequence>MAEVSERSVIGNRVLLETDEQISADKIGRGYKSIKIYSGSGTVQTCLLHNVVKICFYHVFPSKVFFASLPGFDESLGPNYEKYWLLQSYANLRPFPNLSLASLQRRQLDNSRVSEFDERTSTGFEGTWPLRRCRLFLVGSKSPTRQSNTYILI</sequence>
<comment type="caution">
    <text evidence="1">The sequence shown here is derived from an EMBL/GenBank/DDBJ whole genome shotgun (WGS) entry which is preliminary data.</text>
</comment>
<gene>
    <name evidence="1" type="ORF">GX50_01176</name>
</gene>
<evidence type="ECO:0000313" key="1">
    <source>
        <dbReference type="EMBL" id="PGH36006.1"/>
    </source>
</evidence>
<proteinExistence type="predicted"/>
<reference evidence="1 2" key="1">
    <citation type="submission" date="2017-10" db="EMBL/GenBank/DDBJ databases">
        <title>Comparative genomics in systemic dimorphic fungi from Ajellomycetaceae.</title>
        <authorList>
            <person name="Munoz J.F."/>
            <person name="Mcewen J.G."/>
            <person name="Clay O.K."/>
            <person name="Cuomo C.A."/>
        </authorList>
    </citation>
    <scope>NUCLEOTIDE SEQUENCE [LARGE SCALE GENOMIC DNA]</scope>
    <source>
        <strain evidence="1 2">UAMH4076</strain>
    </source>
</reference>
<evidence type="ECO:0000313" key="2">
    <source>
        <dbReference type="Proteomes" id="UP000226031"/>
    </source>
</evidence>
<accession>A0A2B7ZPS6</accession>
<keyword evidence="2" id="KW-1185">Reference proteome</keyword>
<dbReference type="Proteomes" id="UP000226031">
    <property type="component" value="Unassembled WGS sequence"/>
</dbReference>